<dbReference type="Pfam" id="PF01425">
    <property type="entry name" value="Amidase"/>
    <property type="match status" value="1"/>
</dbReference>
<dbReference type="RefSeq" id="WP_395115143.1">
    <property type="nucleotide sequence ID" value="NZ_JBIMSO010000053.1"/>
</dbReference>
<dbReference type="PANTHER" id="PTHR11895:SF7">
    <property type="entry name" value="GLUTAMYL-TRNA(GLN) AMIDOTRANSFERASE SUBUNIT A, MITOCHONDRIAL"/>
    <property type="match status" value="1"/>
</dbReference>
<evidence type="ECO:0000313" key="6">
    <source>
        <dbReference type="Proteomes" id="UP001609175"/>
    </source>
</evidence>
<dbReference type="PANTHER" id="PTHR11895">
    <property type="entry name" value="TRANSAMIDASE"/>
    <property type="match status" value="1"/>
</dbReference>
<comment type="catalytic activity">
    <reaction evidence="1">
        <text>a monocarboxylic acid amide + H2O = a monocarboxylate + NH4(+)</text>
        <dbReference type="Rhea" id="RHEA:12020"/>
        <dbReference type="ChEBI" id="CHEBI:15377"/>
        <dbReference type="ChEBI" id="CHEBI:28938"/>
        <dbReference type="ChEBI" id="CHEBI:35757"/>
        <dbReference type="ChEBI" id="CHEBI:83628"/>
        <dbReference type="EC" id="3.5.1.4"/>
    </reaction>
</comment>
<evidence type="ECO:0000256" key="2">
    <source>
        <dbReference type="ARBA" id="ARBA00009199"/>
    </source>
</evidence>
<evidence type="ECO:0000259" key="4">
    <source>
        <dbReference type="Pfam" id="PF01425"/>
    </source>
</evidence>
<dbReference type="InterPro" id="IPR000120">
    <property type="entry name" value="Amidase"/>
</dbReference>
<protein>
    <recommendedName>
        <fullName evidence="3">amidase</fullName>
        <ecNumber evidence="3">3.5.1.4</ecNumber>
    </recommendedName>
</protein>
<evidence type="ECO:0000256" key="1">
    <source>
        <dbReference type="ARBA" id="ARBA00001311"/>
    </source>
</evidence>
<evidence type="ECO:0000313" key="5">
    <source>
        <dbReference type="EMBL" id="MFH5209397.1"/>
    </source>
</evidence>
<dbReference type="EC" id="3.5.1.4" evidence="3"/>
<dbReference type="InterPro" id="IPR036928">
    <property type="entry name" value="AS_sf"/>
</dbReference>
<gene>
    <name evidence="5" type="ORF">ACHIPZ_14505</name>
</gene>
<comment type="similarity">
    <text evidence="2">Belongs to the amidase family.</text>
</comment>
<proteinExistence type="inferred from homology"/>
<feature type="domain" description="Amidase" evidence="4">
    <location>
        <begin position="29"/>
        <end position="434"/>
    </location>
</feature>
<comment type="caution">
    <text evidence="5">The sequence shown here is derived from an EMBL/GenBank/DDBJ whole genome shotgun (WGS) entry which is preliminary data.</text>
</comment>
<dbReference type="SUPFAM" id="SSF75304">
    <property type="entry name" value="Amidase signature (AS) enzymes"/>
    <property type="match status" value="1"/>
</dbReference>
<evidence type="ECO:0000256" key="3">
    <source>
        <dbReference type="ARBA" id="ARBA00012922"/>
    </source>
</evidence>
<dbReference type="InterPro" id="IPR023631">
    <property type="entry name" value="Amidase_dom"/>
</dbReference>
<sequence>MSIEDRNQDLYAAVTIAEDCRSGRADPVDVVRRALENIAERDGEIGAFVAVRTDRALAEAAALADRSGSESLPLYGVPIAVKDNLPVAGEPMLAGSSAGSNVPSGADHEVVARLRAAGAVVVGLTAMPELGAWGVTDRPGVITRNPWNLERTAGGSSGGSAAAVAAGFVPVAQGNDGLGSIRSPAACCGLVGIKPGFGLVPAGIGGNDWYGMAENGPLATTVADAALVLSVMADQPELATIGHPGKLKIGLAVGSPSPIVRVDRHWTAAARTAGGVFASAGHLVQTTVLPYPKNPVGEIARWTASTALDARDLDRTRLQKRSRGHVRLGKAATRLGLVKSAQSDRLDTNLREFFAEFDVVLTPMLAQSPPKAEAFSEKSWLSNMVASIRYAPYAALWNVSGYPAASVPIGIHPVTGTPLAVQIAAAPGREAVILALAAQLEQRRPWARLAPDC</sequence>
<dbReference type="EMBL" id="JBIMSO010000053">
    <property type="protein sequence ID" value="MFH5209397.1"/>
    <property type="molecule type" value="Genomic_DNA"/>
</dbReference>
<accession>A0ABW7JN07</accession>
<organism evidence="5 6">
    <name type="scientific">Antrihabitans spumae</name>
    <dbReference type="NCBI Taxonomy" id="3373370"/>
    <lineage>
        <taxon>Bacteria</taxon>
        <taxon>Bacillati</taxon>
        <taxon>Actinomycetota</taxon>
        <taxon>Actinomycetes</taxon>
        <taxon>Mycobacteriales</taxon>
        <taxon>Nocardiaceae</taxon>
        <taxon>Antrihabitans</taxon>
    </lineage>
</organism>
<dbReference type="Proteomes" id="UP001609175">
    <property type="component" value="Unassembled WGS sequence"/>
</dbReference>
<reference evidence="5 6" key="1">
    <citation type="submission" date="2024-10" db="EMBL/GenBank/DDBJ databases">
        <authorList>
            <person name="Riesco R."/>
        </authorList>
    </citation>
    <scope>NUCLEOTIDE SEQUENCE [LARGE SCALE GENOMIC DNA]</scope>
    <source>
        <strain evidence="5 6">NCIMB 15449</strain>
    </source>
</reference>
<name>A0ABW7JN07_9NOCA</name>
<dbReference type="Gene3D" id="3.90.1300.10">
    <property type="entry name" value="Amidase signature (AS) domain"/>
    <property type="match status" value="1"/>
</dbReference>